<dbReference type="InterPro" id="IPR001199">
    <property type="entry name" value="Cyt_B5-like_heme/steroid-bd"/>
</dbReference>
<dbReference type="GO" id="GO:0016020">
    <property type="term" value="C:membrane"/>
    <property type="evidence" value="ECO:0007669"/>
    <property type="project" value="TreeGrafter"/>
</dbReference>
<reference evidence="5" key="1">
    <citation type="submission" date="2015-02" db="EMBL/GenBank/DDBJ databases">
        <authorList>
            <person name="Gon?alves P."/>
        </authorList>
    </citation>
    <scope>NUCLEOTIDE SEQUENCE [LARGE SCALE GENOMIC DNA]</scope>
</reference>
<feature type="region of interest" description="Disordered" evidence="2">
    <location>
        <begin position="1"/>
        <end position="24"/>
    </location>
</feature>
<dbReference type="Gene3D" id="3.10.120.10">
    <property type="entry name" value="Cytochrome b5-like heme/steroid binding domain"/>
    <property type="match status" value="1"/>
</dbReference>
<dbReference type="SUPFAM" id="SSF55856">
    <property type="entry name" value="Cytochrome b5-like heme/steroid binding domain"/>
    <property type="match status" value="1"/>
</dbReference>
<gene>
    <name evidence="4" type="primary">SPOSA6832_00534</name>
</gene>
<dbReference type="PANTHER" id="PTHR10281">
    <property type="entry name" value="MEMBRANE-ASSOCIATED PROGESTERONE RECEPTOR COMPONENT-RELATED"/>
    <property type="match status" value="1"/>
</dbReference>
<evidence type="ECO:0000259" key="3">
    <source>
        <dbReference type="SMART" id="SM01117"/>
    </source>
</evidence>
<dbReference type="GO" id="GO:0012505">
    <property type="term" value="C:endomembrane system"/>
    <property type="evidence" value="ECO:0007669"/>
    <property type="project" value="TreeGrafter"/>
</dbReference>
<protein>
    <submittedName>
        <fullName evidence="4">SPOSA6832_00534-mRNA-1:cds</fullName>
    </submittedName>
</protein>
<dbReference type="Proteomes" id="UP000243876">
    <property type="component" value="Unassembled WGS sequence"/>
</dbReference>
<evidence type="ECO:0000313" key="4">
    <source>
        <dbReference type="EMBL" id="CEQ39039.1"/>
    </source>
</evidence>
<dbReference type="Pfam" id="PF00173">
    <property type="entry name" value="Cyt-b5"/>
    <property type="match status" value="1"/>
</dbReference>
<name>A0A0D6EGE0_SPOSA</name>
<keyword evidence="5" id="KW-1185">Reference proteome</keyword>
<comment type="similarity">
    <text evidence="1">Belongs to the cytochrome b5 family. MAPR subfamily.</text>
</comment>
<evidence type="ECO:0000256" key="1">
    <source>
        <dbReference type="ARBA" id="ARBA00038357"/>
    </source>
</evidence>
<sequence length="223" mass="24500">MAEPTPPTRAASTAPSKPRPQPMKKANKPFLAIKWTVLALLTSVALSRALTQTWTWGYEGKWTNPKKIMELVLPSRPLVLSEQQLAFHDGTNPRYPLYIALDGDVFDVSDGGMGNYGPGGAYHVFAGRDAARAFVTGCFQDHLTHDLRGFTEKDMKVSLALLDPGLADLRLVQTLNNWKSFYAKHPKYHKVGTVIHRPIDPSSPIPAPCNQGKDQPGEKVAGN</sequence>
<feature type="region of interest" description="Disordered" evidence="2">
    <location>
        <begin position="199"/>
        <end position="223"/>
    </location>
</feature>
<organism evidence="4 5">
    <name type="scientific">Sporidiobolus salmonicolor</name>
    <name type="common">Yeast-like fungus</name>
    <name type="synonym">Sporobolomyces salmonicolor</name>
    <dbReference type="NCBI Taxonomy" id="5005"/>
    <lineage>
        <taxon>Eukaryota</taxon>
        <taxon>Fungi</taxon>
        <taxon>Dikarya</taxon>
        <taxon>Basidiomycota</taxon>
        <taxon>Pucciniomycotina</taxon>
        <taxon>Microbotryomycetes</taxon>
        <taxon>Sporidiobolales</taxon>
        <taxon>Sporidiobolaceae</taxon>
        <taxon>Sporobolomyces</taxon>
    </lineage>
</organism>
<evidence type="ECO:0000313" key="5">
    <source>
        <dbReference type="Proteomes" id="UP000243876"/>
    </source>
</evidence>
<dbReference type="EMBL" id="CENE01000002">
    <property type="protein sequence ID" value="CEQ39039.1"/>
    <property type="molecule type" value="Genomic_DNA"/>
</dbReference>
<dbReference type="OrthoDB" id="10257697at2759"/>
<evidence type="ECO:0000256" key="2">
    <source>
        <dbReference type="SAM" id="MobiDB-lite"/>
    </source>
</evidence>
<dbReference type="PANTHER" id="PTHR10281:SF76">
    <property type="entry name" value="CALCUTTA CUP-RELATED"/>
    <property type="match status" value="1"/>
</dbReference>
<dbReference type="SMART" id="SM01117">
    <property type="entry name" value="Cyt-b5"/>
    <property type="match status" value="1"/>
</dbReference>
<feature type="domain" description="Cytochrome b5 heme-binding" evidence="3">
    <location>
        <begin position="80"/>
        <end position="195"/>
    </location>
</feature>
<dbReference type="InterPro" id="IPR036400">
    <property type="entry name" value="Cyt_B5-like_heme/steroid_sf"/>
</dbReference>
<proteinExistence type="inferred from homology"/>
<dbReference type="InterPro" id="IPR050577">
    <property type="entry name" value="MAPR/NEUFC/NENF-like"/>
</dbReference>
<dbReference type="AlphaFoldDB" id="A0A0D6EGE0"/>
<accession>A0A0D6EGE0</accession>